<gene>
    <name evidence="1" type="ORF">BT96DRAFT_364457</name>
</gene>
<dbReference type="AlphaFoldDB" id="A0A6A4GWU1"/>
<organism evidence="1 2">
    <name type="scientific">Gymnopus androsaceus JB14</name>
    <dbReference type="NCBI Taxonomy" id="1447944"/>
    <lineage>
        <taxon>Eukaryota</taxon>
        <taxon>Fungi</taxon>
        <taxon>Dikarya</taxon>
        <taxon>Basidiomycota</taxon>
        <taxon>Agaricomycotina</taxon>
        <taxon>Agaricomycetes</taxon>
        <taxon>Agaricomycetidae</taxon>
        <taxon>Agaricales</taxon>
        <taxon>Marasmiineae</taxon>
        <taxon>Omphalotaceae</taxon>
        <taxon>Gymnopus</taxon>
    </lineage>
</organism>
<dbReference type="EMBL" id="ML769677">
    <property type="protein sequence ID" value="KAE9389906.1"/>
    <property type="molecule type" value="Genomic_DNA"/>
</dbReference>
<accession>A0A6A4GWU1</accession>
<proteinExistence type="predicted"/>
<keyword evidence="2" id="KW-1185">Reference proteome</keyword>
<dbReference type="OrthoDB" id="3060094at2759"/>
<protein>
    <submittedName>
        <fullName evidence="1">Uncharacterized protein</fullName>
    </submittedName>
</protein>
<evidence type="ECO:0000313" key="1">
    <source>
        <dbReference type="EMBL" id="KAE9389906.1"/>
    </source>
</evidence>
<name>A0A6A4GWU1_9AGAR</name>
<evidence type="ECO:0000313" key="2">
    <source>
        <dbReference type="Proteomes" id="UP000799118"/>
    </source>
</evidence>
<sequence length="227" mass="25790">MPFNPPAFYAQQISSAYNGLAIWDPQPGYILNNEDKLTPCPRIRPGDVGYVEETGSFTRLFNIHFPLDDSMQGPAIPEDFEQVERKPNYGSSVRFESANIHHKYKRLKIFGGAKTVPVPTIPVSGSMSFSFERNTSAILGFFDTGVREDSPNMLQTYRDQIKDHGLSWLKAAQMVNAERRVEDIILVTGCTRVRSWVTGVADDESTEGISWHPLREFWRCNYTTWSC</sequence>
<dbReference type="Proteomes" id="UP000799118">
    <property type="component" value="Unassembled WGS sequence"/>
</dbReference>
<reference evidence="1" key="1">
    <citation type="journal article" date="2019" name="Environ. Microbiol.">
        <title>Fungal ecological strategies reflected in gene transcription - a case study of two litter decomposers.</title>
        <authorList>
            <person name="Barbi F."/>
            <person name="Kohler A."/>
            <person name="Barry K."/>
            <person name="Baskaran P."/>
            <person name="Daum C."/>
            <person name="Fauchery L."/>
            <person name="Ihrmark K."/>
            <person name="Kuo A."/>
            <person name="LaButti K."/>
            <person name="Lipzen A."/>
            <person name="Morin E."/>
            <person name="Grigoriev I.V."/>
            <person name="Henrissat B."/>
            <person name="Lindahl B."/>
            <person name="Martin F."/>
        </authorList>
    </citation>
    <scope>NUCLEOTIDE SEQUENCE</scope>
    <source>
        <strain evidence="1">JB14</strain>
    </source>
</reference>